<evidence type="ECO:0000313" key="3">
    <source>
        <dbReference type="Proteomes" id="UP000297540"/>
    </source>
</evidence>
<dbReference type="GO" id="GO:0009882">
    <property type="term" value="F:blue light photoreceptor activity"/>
    <property type="evidence" value="ECO:0007669"/>
    <property type="project" value="InterPro"/>
</dbReference>
<dbReference type="InterPro" id="IPR007024">
    <property type="entry name" value="BLUF_domain"/>
</dbReference>
<reference evidence="2 3" key="1">
    <citation type="journal article" date="2017" name="Int. J. Syst. Evol. Microbiol.">
        <title>Mucilaginibacterpsychrotolerans sp. nov., isolated from peatlands.</title>
        <authorList>
            <person name="Deng Y."/>
            <person name="Shen L."/>
            <person name="Xu B."/>
            <person name="Liu Y."/>
            <person name="Gu Z."/>
            <person name="Liu H."/>
            <person name="Zhou Y."/>
        </authorList>
    </citation>
    <scope>NUCLEOTIDE SEQUENCE [LARGE SCALE GENOMIC DNA]</scope>
    <source>
        <strain evidence="2 3">NH7-4</strain>
    </source>
</reference>
<accession>A0A4Y8SBX1</accession>
<dbReference type="Gene3D" id="3.30.70.100">
    <property type="match status" value="1"/>
</dbReference>
<evidence type="ECO:0000313" key="2">
    <source>
        <dbReference type="EMBL" id="TFF36593.1"/>
    </source>
</evidence>
<organism evidence="2 3">
    <name type="scientific">Mucilaginibacter psychrotolerans</name>
    <dbReference type="NCBI Taxonomy" id="1524096"/>
    <lineage>
        <taxon>Bacteria</taxon>
        <taxon>Pseudomonadati</taxon>
        <taxon>Bacteroidota</taxon>
        <taxon>Sphingobacteriia</taxon>
        <taxon>Sphingobacteriales</taxon>
        <taxon>Sphingobacteriaceae</taxon>
        <taxon>Mucilaginibacter</taxon>
    </lineage>
</organism>
<dbReference type="OrthoDB" id="1122028at2"/>
<keyword evidence="3" id="KW-1185">Reference proteome</keyword>
<comment type="caution">
    <text evidence="2">The sequence shown here is derived from an EMBL/GenBank/DDBJ whole genome shotgun (WGS) entry which is preliminary data.</text>
</comment>
<name>A0A4Y8SBX1_9SPHI</name>
<evidence type="ECO:0000259" key="1">
    <source>
        <dbReference type="PROSITE" id="PS50925"/>
    </source>
</evidence>
<dbReference type="GO" id="GO:0071949">
    <property type="term" value="F:FAD binding"/>
    <property type="evidence" value="ECO:0007669"/>
    <property type="project" value="InterPro"/>
</dbReference>
<gene>
    <name evidence="2" type="ORF">E2R66_15680</name>
</gene>
<dbReference type="SMART" id="SM01034">
    <property type="entry name" value="BLUF"/>
    <property type="match status" value="1"/>
</dbReference>
<dbReference type="RefSeq" id="WP_133235305.1">
    <property type="nucleotide sequence ID" value="NZ_SOZE01000015.1"/>
</dbReference>
<dbReference type="EMBL" id="SOZE01000015">
    <property type="protein sequence ID" value="TFF36593.1"/>
    <property type="molecule type" value="Genomic_DNA"/>
</dbReference>
<sequence>MTGLLVFVEGVHNGSVIARFMQVLEGPEDEVKTTYEKITKDKRHHNVCTLAAGSIAKRSFEGWGMKFEKINLNAHPALFDFFTLDQHLLQGTVFSNCDAALNFLKSF</sequence>
<feature type="domain" description="BLUF" evidence="1">
    <location>
        <begin position="1"/>
        <end position="66"/>
    </location>
</feature>
<dbReference type="Proteomes" id="UP000297540">
    <property type="component" value="Unassembled WGS sequence"/>
</dbReference>
<dbReference type="Pfam" id="PF04940">
    <property type="entry name" value="BLUF"/>
    <property type="match status" value="1"/>
</dbReference>
<protein>
    <submittedName>
        <fullName evidence="2">BLUF domain-containing protein</fullName>
    </submittedName>
</protein>
<dbReference type="InterPro" id="IPR036046">
    <property type="entry name" value="Acylphosphatase-like_dom_sf"/>
</dbReference>
<dbReference type="PROSITE" id="PS50925">
    <property type="entry name" value="BLUF"/>
    <property type="match status" value="1"/>
</dbReference>
<dbReference type="AlphaFoldDB" id="A0A4Y8SBX1"/>
<dbReference type="SUPFAM" id="SSF54975">
    <property type="entry name" value="Acylphosphatase/BLUF domain-like"/>
    <property type="match status" value="1"/>
</dbReference>
<proteinExistence type="predicted"/>